<keyword evidence="5" id="KW-1015">Disulfide bond</keyword>
<comment type="caution">
    <text evidence="8">The sequence shown here is derived from an EMBL/GenBank/DDBJ whole genome shotgun (WGS) entry which is preliminary data.</text>
</comment>
<keyword evidence="4" id="KW-0411">Iron-sulfur</keyword>
<dbReference type="CDD" id="cd03477">
    <property type="entry name" value="Rieske_YhfW_C"/>
    <property type="match status" value="1"/>
</dbReference>
<evidence type="ECO:0000256" key="4">
    <source>
        <dbReference type="ARBA" id="ARBA00023014"/>
    </source>
</evidence>
<dbReference type="InterPro" id="IPR005805">
    <property type="entry name" value="Rieske_Fe-S_prot_C"/>
</dbReference>
<dbReference type="Proteomes" id="UP001501243">
    <property type="component" value="Unassembled WGS sequence"/>
</dbReference>
<evidence type="ECO:0000256" key="5">
    <source>
        <dbReference type="ARBA" id="ARBA00023157"/>
    </source>
</evidence>
<feature type="region of interest" description="Disordered" evidence="6">
    <location>
        <begin position="1"/>
        <end position="22"/>
    </location>
</feature>
<dbReference type="Pfam" id="PF01266">
    <property type="entry name" value="DAO"/>
    <property type="match status" value="1"/>
</dbReference>
<dbReference type="PRINTS" id="PR00162">
    <property type="entry name" value="RIESKE"/>
</dbReference>
<dbReference type="Gene3D" id="2.102.10.10">
    <property type="entry name" value="Rieske [2Fe-2S] iron-sulphur domain"/>
    <property type="match status" value="1"/>
</dbReference>
<dbReference type="EMBL" id="BAABGQ010000011">
    <property type="protein sequence ID" value="GAA4507319.1"/>
    <property type="molecule type" value="Genomic_DNA"/>
</dbReference>
<dbReference type="Gene3D" id="3.50.50.60">
    <property type="entry name" value="FAD/NAD(P)-binding domain"/>
    <property type="match status" value="1"/>
</dbReference>
<evidence type="ECO:0000256" key="3">
    <source>
        <dbReference type="ARBA" id="ARBA00023004"/>
    </source>
</evidence>
<dbReference type="PROSITE" id="PS51296">
    <property type="entry name" value="RIESKE"/>
    <property type="match status" value="1"/>
</dbReference>
<dbReference type="Gene3D" id="3.30.9.10">
    <property type="entry name" value="D-Amino Acid Oxidase, subunit A, domain 2"/>
    <property type="match status" value="1"/>
</dbReference>
<dbReference type="InterPro" id="IPR006076">
    <property type="entry name" value="FAD-dep_OxRdtase"/>
</dbReference>
<feature type="domain" description="Rieske" evidence="7">
    <location>
        <begin position="432"/>
        <end position="517"/>
    </location>
</feature>
<gene>
    <name evidence="8" type="ORF">GCM10023172_37750</name>
</gene>
<dbReference type="InterPro" id="IPR038010">
    <property type="entry name" value="YhfW_C"/>
</dbReference>
<dbReference type="InterPro" id="IPR036922">
    <property type="entry name" value="Rieske_2Fe-2S_sf"/>
</dbReference>
<organism evidence="8 9">
    <name type="scientific">Hymenobacter ginsengisoli</name>
    <dbReference type="NCBI Taxonomy" id="1051626"/>
    <lineage>
        <taxon>Bacteria</taxon>
        <taxon>Pseudomonadati</taxon>
        <taxon>Bacteroidota</taxon>
        <taxon>Cytophagia</taxon>
        <taxon>Cytophagales</taxon>
        <taxon>Hymenobacteraceae</taxon>
        <taxon>Hymenobacter</taxon>
    </lineage>
</organism>
<evidence type="ECO:0000313" key="9">
    <source>
        <dbReference type="Proteomes" id="UP001501243"/>
    </source>
</evidence>
<dbReference type="InterPro" id="IPR036188">
    <property type="entry name" value="FAD/NAD-bd_sf"/>
</dbReference>
<dbReference type="Pfam" id="PF00355">
    <property type="entry name" value="Rieske"/>
    <property type="match status" value="1"/>
</dbReference>
<name>A0ABP8QNK9_9BACT</name>
<evidence type="ECO:0000256" key="6">
    <source>
        <dbReference type="SAM" id="MobiDB-lite"/>
    </source>
</evidence>
<dbReference type="PANTHER" id="PTHR13847">
    <property type="entry name" value="SARCOSINE DEHYDROGENASE-RELATED"/>
    <property type="match status" value="1"/>
</dbReference>
<evidence type="ECO:0000256" key="1">
    <source>
        <dbReference type="ARBA" id="ARBA00022714"/>
    </source>
</evidence>
<evidence type="ECO:0000259" key="7">
    <source>
        <dbReference type="PROSITE" id="PS51296"/>
    </source>
</evidence>
<keyword evidence="2" id="KW-0479">Metal-binding</keyword>
<accession>A0ABP8QNK9</accession>
<proteinExistence type="predicted"/>
<keyword evidence="9" id="KW-1185">Reference proteome</keyword>
<reference evidence="9" key="1">
    <citation type="journal article" date="2019" name="Int. J. Syst. Evol. Microbiol.">
        <title>The Global Catalogue of Microorganisms (GCM) 10K type strain sequencing project: providing services to taxonomists for standard genome sequencing and annotation.</title>
        <authorList>
            <consortium name="The Broad Institute Genomics Platform"/>
            <consortium name="The Broad Institute Genome Sequencing Center for Infectious Disease"/>
            <person name="Wu L."/>
            <person name="Ma J."/>
        </authorList>
    </citation>
    <scope>NUCLEOTIDE SEQUENCE [LARGE SCALE GENOMIC DNA]</scope>
    <source>
        <strain evidence="9">JCM 17841</strain>
    </source>
</reference>
<dbReference type="SUPFAM" id="SSF51905">
    <property type="entry name" value="FAD/NAD(P)-binding domain"/>
    <property type="match status" value="1"/>
</dbReference>
<dbReference type="InterPro" id="IPR017941">
    <property type="entry name" value="Rieske_2Fe-2S"/>
</dbReference>
<dbReference type="PANTHER" id="PTHR13847:SF281">
    <property type="entry name" value="FAD DEPENDENT OXIDOREDUCTASE DOMAIN-CONTAINING PROTEIN"/>
    <property type="match status" value="1"/>
</dbReference>
<keyword evidence="3" id="KW-0408">Iron</keyword>
<keyword evidence="1" id="KW-0001">2Fe-2S</keyword>
<evidence type="ECO:0000313" key="8">
    <source>
        <dbReference type="EMBL" id="GAA4507319.1"/>
    </source>
</evidence>
<dbReference type="SUPFAM" id="SSF50022">
    <property type="entry name" value="ISP domain"/>
    <property type="match status" value="1"/>
</dbReference>
<sequence>MAVSVDPARTSGATESSWFPTAPARPTFPSLTENTTADVVVVGAGIAGLTTAYLLGKAGKKVVVLEDGEIASGESGRTTAHLSNALDDRYTTLAQLFGEEGARLAAESHGAAIDQIEQIAKDEQIACDFLRLDGYLFLPKNGTHQELQDELEATHRAGLTGVEWLAKSGTTGFEAGECLRFPNQGQFHIIKYLNGLAKAIAAQGGRIFTNTHATEVSGGKEASVTTTEGFAVQAQAVVIATNTPFNDRVVMHTKQGSYRTYVVTARVPKGSVATALYWDTADPYHYIRLQAVEDADYDLLIVGGEDHKVGHDDPEERLACLEDWTRTRFPQFTGIEYRWSGQVLEPSDGLGYIGRNPLDAENVYIITGDSGHGMTHGTLGGMIIRDLIQGQANPWADLYDPGRVTLKPESIKEFARENALVVADYTELLTGGDVASADDIKPGTGAVLRHGLTKVATYKDPQGRVHECSAICPHLGCVVHWNDLETSWDCPCHGSRFDAYGHLLAGPANSDLAPKEA</sequence>
<protein>
    <submittedName>
        <fullName evidence="8">FAD-dependent oxidoreductase</fullName>
    </submittedName>
</protein>
<evidence type="ECO:0000256" key="2">
    <source>
        <dbReference type="ARBA" id="ARBA00022723"/>
    </source>
</evidence>
<dbReference type="RefSeq" id="WP_208132655.1">
    <property type="nucleotide sequence ID" value="NZ_BAABGQ010000011.1"/>
</dbReference>